<dbReference type="EMBL" id="CP034562">
    <property type="protein sequence ID" value="AZQ61313.1"/>
    <property type="molecule type" value="Genomic_DNA"/>
</dbReference>
<accession>A0A3Q9FM32</accession>
<evidence type="ECO:0000313" key="4">
    <source>
        <dbReference type="Proteomes" id="UP000267268"/>
    </source>
</evidence>
<sequence length="198" mass="22388">MKNLLILFFLSFSFFSCTDKEEPQPIVKEVIKTDNKKEDTVAIVKKEKATENKSVVKTEDAKKTQTPSPATTSTKKKVTHSSGKSIFIDPVLTISTSDLDHYFTLKNSITKLIKEHDDFNSKSKLAIENTKVLNKELIALRAKNASQNEIDAKAKAKEYKQEVKSMINNASKTGSLKRRIEKTQRDLKTIIDTYSITE</sequence>
<dbReference type="RefSeq" id="WP_126611665.1">
    <property type="nucleotide sequence ID" value="NZ_CP034562.1"/>
</dbReference>
<protein>
    <submittedName>
        <fullName evidence="3">Uncharacterized protein</fullName>
    </submittedName>
</protein>
<gene>
    <name evidence="3" type="ORF">EI427_03465</name>
</gene>
<dbReference type="KEGG" id="fll:EI427_03465"/>
<evidence type="ECO:0000313" key="3">
    <source>
        <dbReference type="EMBL" id="AZQ61313.1"/>
    </source>
</evidence>
<feature type="coiled-coil region" evidence="1">
    <location>
        <begin position="142"/>
        <end position="169"/>
    </location>
</feature>
<proteinExistence type="predicted"/>
<feature type="compositionally biased region" description="Basic and acidic residues" evidence="2">
    <location>
        <begin position="54"/>
        <end position="63"/>
    </location>
</feature>
<dbReference type="Proteomes" id="UP000267268">
    <property type="component" value="Chromosome 1"/>
</dbReference>
<organism evidence="3 4">
    <name type="scientific">Flammeovirga pectinis</name>
    <dbReference type="NCBI Taxonomy" id="2494373"/>
    <lineage>
        <taxon>Bacteria</taxon>
        <taxon>Pseudomonadati</taxon>
        <taxon>Bacteroidota</taxon>
        <taxon>Cytophagia</taxon>
        <taxon>Cytophagales</taxon>
        <taxon>Flammeovirgaceae</taxon>
        <taxon>Flammeovirga</taxon>
    </lineage>
</organism>
<keyword evidence="1" id="KW-0175">Coiled coil</keyword>
<feature type="region of interest" description="Disordered" evidence="2">
    <location>
        <begin position="54"/>
        <end position="77"/>
    </location>
</feature>
<keyword evidence="4" id="KW-1185">Reference proteome</keyword>
<dbReference type="AlphaFoldDB" id="A0A3Q9FM32"/>
<name>A0A3Q9FM32_9BACT</name>
<evidence type="ECO:0000256" key="2">
    <source>
        <dbReference type="SAM" id="MobiDB-lite"/>
    </source>
</evidence>
<dbReference type="OrthoDB" id="9846525at2"/>
<dbReference type="PROSITE" id="PS51257">
    <property type="entry name" value="PROKAR_LIPOPROTEIN"/>
    <property type="match status" value="1"/>
</dbReference>
<reference evidence="3 4" key="1">
    <citation type="submission" date="2018-12" db="EMBL/GenBank/DDBJ databases">
        <title>Flammeovirga pectinis sp. nov., isolated from the gut of the Korean scallop, Patinopecten yessoensis.</title>
        <authorList>
            <person name="Bae J.-W."/>
            <person name="Jeong Y.-S."/>
            <person name="Kang W."/>
        </authorList>
    </citation>
    <scope>NUCLEOTIDE SEQUENCE [LARGE SCALE GENOMIC DNA]</scope>
    <source>
        <strain evidence="3 4">L12M1</strain>
    </source>
</reference>
<evidence type="ECO:0000256" key="1">
    <source>
        <dbReference type="SAM" id="Coils"/>
    </source>
</evidence>
<feature type="compositionally biased region" description="Low complexity" evidence="2">
    <location>
        <begin position="64"/>
        <end position="73"/>
    </location>
</feature>